<reference evidence="3" key="1">
    <citation type="submission" date="2007-10" db="EMBL/GenBank/DDBJ databases">
        <title>Complete genome of Alkaliphilus oremlandii OhILAs.</title>
        <authorList>
            <person name="Copeland A."/>
            <person name="Lucas S."/>
            <person name="Lapidus A."/>
            <person name="Barry K."/>
            <person name="Detter J.C."/>
            <person name="Glavina del Rio T."/>
            <person name="Hammon N."/>
            <person name="Israni S."/>
            <person name="Dalin E."/>
            <person name="Tice H."/>
            <person name="Pitluck S."/>
            <person name="Chain P."/>
            <person name="Malfatti S."/>
            <person name="Shin M."/>
            <person name="Vergez L."/>
            <person name="Schmutz J."/>
            <person name="Larimer F."/>
            <person name="Land M."/>
            <person name="Hauser L."/>
            <person name="Kyrpides N."/>
            <person name="Mikhailova N."/>
            <person name="Stolz J.F."/>
            <person name="Dawson A."/>
            <person name="Fisher E."/>
            <person name="Crable B."/>
            <person name="Perera E."/>
            <person name="Lisak J."/>
            <person name="Ranganathan M."/>
            <person name="Basu P."/>
            <person name="Richardson P."/>
        </authorList>
    </citation>
    <scope>NUCLEOTIDE SEQUENCE [LARGE SCALE GENOMIC DNA]</scope>
    <source>
        <strain evidence="3">OhILAs</strain>
    </source>
</reference>
<accession>A8MKD0</accession>
<dbReference type="EMBL" id="CP000853">
    <property type="protein sequence ID" value="ABW20262.1"/>
    <property type="molecule type" value="Genomic_DNA"/>
</dbReference>
<feature type="transmembrane region" description="Helical" evidence="1">
    <location>
        <begin position="56"/>
        <end position="73"/>
    </location>
</feature>
<evidence type="ECO:0000313" key="3">
    <source>
        <dbReference type="Proteomes" id="UP000000269"/>
    </source>
</evidence>
<gene>
    <name evidence="2" type="ordered locus">Clos_2731</name>
</gene>
<evidence type="ECO:0000256" key="1">
    <source>
        <dbReference type="SAM" id="Phobius"/>
    </source>
</evidence>
<keyword evidence="1" id="KW-1133">Transmembrane helix</keyword>
<organism evidence="2 3">
    <name type="scientific">Alkaliphilus oremlandii (strain OhILAs)</name>
    <name type="common">Clostridium oremlandii (strain OhILAs)</name>
    <dbReference type="NCBI Taxonomy" id="350688"/>
    <lineage>
        <taxon>Bacteria</taxon>
        <taxon>Bacillati</taxon>
        <taxon>Bacillota</taxon>
        <taxon>Clostridia</taxon>
        <taxon>Peptostreptococcales</taxon>
        <taxon>Natronincolaceae</taxon>
        <taxon>Alkaliphilus</taxon>
    </lineage>
</organism>
<protein>
    <submittedName>
        <fullName evidence="2">Uncharacterized protein</fullName>
    </submittedName>
</protein>
<keyword evidence="3" id="KW-1185">Reference proteome</keyword>
<keyword evidence="1" id="KW-0812">Transmembrane</keyword>
<dbReference type="HOGENOM" id="CLU_1486094_0_0_9"/>
<feature type="transmembrane region" description="Helical" evidence="1">
    <location>
        <begin position="31"/>
        <end position="50"/>
    </location>
</feature>
<dbReference type="KEGG" id="aoe:Clos_2731"/>
<dbReference type="STRING" id="350688.Clos_2731"/>
<dbReference type="eggNOG" id="COG4886">
    <property type="taxonomic scope" value="Bacteria"/>
</dbReference>
<feature type="transmembrane region" description="Helical" evidence="1">
    <location>
        <begin position="159"/>
        <end position="179"/>
    </location>
</feature>
<evidence type="ECO:0000313" key="2">
    <source>
        <dbReference type="EMBL" id="ABW20262.1"/>
    </source>
</evidence>
<proteinExistence type="predicted"/>
<dbReference type="AlphaFoldDB" id="A8MKD0"/>
<dbReference type="Proteomes" id="UP000000269">
    <property type="component" value="Chromosome"/>
</dbReference>
<name>A8MKD0_ALKOO</name>
<keyword evidence="1" id="KW-0472">Membrane</keyword>
<feature type="transmembrane region" description="Helical" evidence="1">
    <location>
        <begin position="6"/>
        <end position="22"/>
    </location>
</feature>
<sequence>MHYTLGIFFGGIIILYGMLLLTRRKFAIRETYVNLFFLGIVILPRIIDVIKEGKWLWALPLLIGALILVLIVGRHRVTLTNVDAQMVATALTGVLKERGMAYEKYKNKIILKGYENKEIKYMHSLNSVSIDFNCIKDLPFYKEVEGALIHRIQKSDEKVFPSSGVFYIVIGWLYLLLYYNTVKM</sequence>
<dbReference type="RefSeq" id="WP_012160569.1">
    <property type="nucleotide sequence ID" value="NC_009922.1"/>
</dbReference>